<feature type="active site" description="O-(5'-phospho-DNA)-tyrosine intermediate" evidence="10">
    <location>
        <position position="196"/>
    </location>
</feature>
<dbReference type="Proteomes" id="UP001055439">
    <property type="component" value="Chromosome 3"/>
</dbReference>
<dbReference type="InterPro" id="IPR036078">
    <property type="entry name" value="Spo11/TopoVI_A_sf"/>
</dbReference>
<dbReference type="AlphaFoldDB" id="A0A9E7FDY4"/>
<comment type="similarity">
    <text evidence="3 10">Belongs to the TOP6A family.</text>
</comment>
<dbReference type="PANTHER" id="PTHR10848:SF0">
    <property type="entry name" value="MEIOTIC RECOMBINATION PROTEIN SPO11"/>
    <property type="match status" value="1"/>
</dbReference>
<dbReference type="GO" id="GO:0003918">
    <property type="term" value="F:DNA topoisomerase type II (double strand cut, ATP-hydrolyzing) activity"/>
    <property type="evidence" value="ECO:0007669"/>
    <property type="project" value="UniProtKB-UniRule"/>
</dbReference>
<organism evidence="13 14">
    <name type="scientific">Musa troglodytarum</name>
    <name type="common">fe'i banana</name>
    <dbReference type="NCBI Taxonomy" id="320322"/>
    <lineage>
        <taxon>Eukaryota</taxon>
        <taxon>Viridiplantae</taxon>
        <taxon>Streptophyta</taxon>
        <taxon>Embryophyta</taxon>
        <taxon>Tracheophyta</taxon>
        <taxon>Spermatophyta</taxon>
        <taxon>Magnoliopsida</taxon>
        <taxon>Liliopsida</taxon>
        <taxon>Zingiberales</taxon>
        <taxon>Musaceae</taxon>
        <taxon>Musa</taxon>
    </lineage>
</organism>
<dbReference type="EMBL" id="CP097505">
    <property type="protein sequence ID" value="URD93680.1"/>
    <property type="molecule type" value="Genomic_DNA"/>
</dbReference>
<evidence type="ECO:0000256" key="2">
    <source>
        <dbReference type="ARBA" id="ARBA00001946"/>
    </source>
</evidence>
<keyword evidence="9 10" id="KW-0413">Isomerase</keyword>
<dbReference type="PRINTS" id="PR01550">
    <property type="entry name" value="TOP6AFAMILY"/>
</dbReference>
<feature type="domain" description="Topoisomerase 6 subunit A/Spo11 TOPRIM" evidence="12">
    <location>
        <begin position="284"/>
        <end position="324"/>
    </location>
</feature>
<name>A0A9E7FDY4_9LILI</name>
<dbReference type="Pfam" id="PF21180">
    <property type="entry name" value="TOP6A-Spo11_Toprim"/>
    <property type="match status" value="2"/>
</dbReference>
<dbReference type="Gene3D" id="1.10.10.10">
    <property type="entry name" value="Winged helix-like DNA-binding domain superfamily/Winged helix DNA-binding domain"/>
    <property type="match status" value="1"/>
</dbReference>
<dbReference type="GO" id="GO:0046872">
    <property type="term" value="F:metal ion binding"/>
    <property type="evidence" value="ECO:0007669"/>
    <property type="project" value="UniProtKB-KW"/>
</dbReference>
<accession>A0A9E7FDY4</accession>
<dbReference type="PROSITE" id="PS52041">
    <property type="entry name" value="TOPO_IIB"/>
    <property type="match status" value="1"/>
</dbReference>
<gene>
    <name evidence="13" type="ORF">MUK42_01443</name>
</gene>
<proteinExistence type="inferred from homology"/>
<feature type="domain" description="Topoisomerase 6 subunit A/Spo11 TOPRIM" evidence="12">
    <location>
        <begin position="396"/>
        <end position="502"/>
    </location>
</feature>
<dbReference type="Pfam" id="PF04406">
    <property type="entry name" value="TP6A_N"/>
    <property type="match status" value="1"/>
</dbReference>
<keyword evidence="7 10" id="KW-0799">Topoisomerase</keyword>
<evidence type="ECO:0000256" key="7">
    <source>
        <dbReference type="ARBA" id="ARBA00023029"/>
    </source>
</evidence>
<keyword evidence="6" id="KW-0460">Magnesium</keyword>
<dbReference type="GO" id="GO:0042138">
    <property type="term" value="P:meiotic DNA double-strand break formation"/>
    <property type="evidence" value="ECO:0007669"/>
    <property type="project" value="TreeGrafter"/>
</dbReference>
<evidence type="ECO:0000256" key="1">
    <source>
        <dbReference type="ARBA" id="ARBA00000185"/>
    </source>
</evidence>
<keyword evidence="5" id="KW-0479">Metal-binding</keyword>
<evidence type="ECO:0000256" key="3">
    <source>
        <dbReference type="ARBA" id="ARBA00006559"/>
    </source>
</evidence>
<keyword evidence="14" id="KW-1185">Reference proteome</keyword>
<reference evidence="13" key="1">
    <citation type="submission" date="2022-05" db="EMBL/GenBank/DDBJ databases">
        <title>The Musa troglodytarum L. genome provides insights into the mechanism of non-climacteric behaviour and enrichment of carotenoids.</title>
        <authorList>
            <person name="Wang J."/>
        </authorList>
    </citation>
    <scope>NUCLEOTIDE SEQUENCE</scope>
    <source>
        <tissue evidence="13">Leaf</tissue>
    </source>
</reference>
<evidence type="ECO:0000256" key="10">
    <source>
        <dbReference type="PROSITE-ProRule" id="PRU01385"/>
    </source>
</evidence>
<dbReference type="GO" id="GO:0000228">
    <property type="term" value="C:nuclear chromosome"/>
    <property type="evidence" value="ECO:0007669"/>
    <property type="project" value="TreeGrafter"/>
</dbReference>
<evidence type="ECO:0000256" key="8">
    <source>
        <dbReference type="ARBA" id="ARBA00023125"/>
    </source>
</evidence>
<evidence type="ECO:0000313" key="13">
    <source>
        <dbReference type="EMBL" id="URD93680.1"/>
    </source>
</evidence>
<dbReference type="GO" id="GO:0005524">
    <property type="term" value="F:ATP binding"/>
    <property type="evidence" value="ECO:0007669"/>
    <property type="project" value="InterPro"/>
</dbReference>
<comment type="cofactor">
    <cofactor evidence="2">
        <name>Mg(2+)</name>
        <dbReference type="ChEBI" id="CHEBI:18420"/>
    </cofactor>
</comment>
<dbReference type="Gene3D" id="3.40.1360.10">
    <property type="match status" value="1"/>
</dbReference>
<dbReference type="InterPro" id="IPR002815">
    <property type="entry name" value="Spo11/TopoVI_A"/>
</dbReference>
<evidence type="ECO:0000256" key="5">
    <source>
        <dbReference type="ARBA" id="ARBA00022723"/>
    </source>
</evidence>
<evidence type="ECO:0000256" key="4">
    <source>
        <dbReference type="ARBA" id="ARBA00012895"/>
    </source>
</evidence>
<dbReference type="GO" id="GO:0007131">
    <property type="term" value="P:reciprocal meiotic recombination"/>
    <property type="evidence" value="ECO:0007669"/>
    <property type="project" value="TreeGrafter"/>
</dbReference>
<dbReference type="InterPro" id="IPR013049">
    <property type="entry name" value="Spo11/TopoVI_A_N"/>
</dbReference>
<evidence type="ECO:0000256" key="6">
    <source>
        <dbReference type="ARBA" id="ARBA00022842"/>
    </source>
</evidence>
<feature type="domain" description="Spo11/DNA topoisomerase VI subunit A N-terminal" evidence="11">
    <location>
        <begin position="168"/>
        <end position="232"/>
    </location>
</feature>
<evidence type="ECO:0000256" key="9">
    <source>
        <dbReference type="ARBA" id="ARBA00023235"/>
    </source>
</evidence>
<keyword evidence="8 10" id="KW-0238">DNA-binding</keyword>
<comment type="catalytic activity">
    <reaction evidence="1 10">
        <text>ATP-dependent breakage, passage and rejoining of double-stranded DNA.</text>
        <dbReference type="EC" id="5.6.2.2"/>
    </reaction>
</comment>
<protein>
    <recommendedName>
        <fullName evidence="4">DNA topoisomerase (ATP-hydrolyzing)</fullName>
        <ecNumber evidence="4">5.6.2.2</ecNumber>
    </recommendedName>
</protein>
<dbReference type="EC" id="5.6.2.2" evidence="4"/>
<evidence type="ECO:0000259" key="12">
    <source>
        <dbReference type="Pfam" id="PF21180"/>
    </source>
</evidence>
<dbReference type="SUPFAM" id="SSF56726">
    <property type="entry name" value="DNA topoisomerase IV, alpha subunit"/>
    <property type="match status" value="2"/>
</dbReference>
<dbReference type="CDD" id="cd00223">
    <property type="entry name" value="TOPRIM_TopoIIB_SPO"/>
    <property type="match status" value="1"/>
</dbReference>
<dbReference type="OrthoDB" id="5377392at2759"/>
<sequence>MTKWILVMPKSGSGSGSILRVGGWKIRIRVASTEWVFASPSHYKMGICSHTTTVCVEMEPNLLKSSLFHADQRLCSAEILPPSQVRARIEVAVLNFLKNITASNPAISNLPLVCLSVSVLSVSPCSGFASNLCWKWGFHGVCRSSHLIAISDSPILMRSLMRANDAKAFVRVWMVMAMCFRILVQGKLATQRELFYKLLCDAPEYFRSQRQVNRAVQDVVALLRCTRHSLGIMASSRGAVIGRMVLEEPGEQIVDCSMIGHAGYAITGDLCTLSKLVLHSDARYIIIIEKDAIFQRLAEDHFFNQIPCILITSKGYPDIATSSFHCQGRGPQLPLLLTDTSKASVAHDVTIHSFHHRCCHPSVAFFVPTAVFTASDKPDFSRHDNLGFNGLVDPSKNPAGLAILCTYKFGSIRTGLESYRYACNVKWLGLRADDLQIIPQKVMMQLKPHDIKTAKSLMSSKLLQERYQAELSLMVERGHRAEIEALYCHGFDFLRKYITKKIVQADYI</sequence>
<evidence type="ECO:0000259" key="11">
    <source>
        <dbReference type="Pfam" id="PF04406"/>
    </source>
</evidence>
<dbReference type="GO" id="GO:0000706">
    <property type="term" value="P:meiotic DNA double-strand break processing"/>
    <property type="evidence" value="ECO:0007669"/>
    <property type="project" value="TreeGrafter"/>
</dbReference>
<dbReference type="GO" id="GO:0003677">
    <property type="term" value="F:DNA binding"/>
    <property type="evidence" value="ECO:0007669"/>
    <property type="project" value="UniProtKB-UniRule"/>
</dbReference>
<dbReference type="PANTHER" id="PTHR10848">
    <property type="entry name" value="MEIOTIC RECOMBINATION PROTEIN SPO11"/>
    <property type="match status" value="1"/>
</dbReference>
<dbReference type="InterPro" id="IPR034136">
    <property type="entry name" value="TOPRIM_Topo6A/Spo11"/>
</dbReference>
<dbReference type="InterPro" id="IPR036388">
    <property type="entry name" value="WH-like_DNA-bd_sf"/>
</dbReference>
<evidence type="ECO:0000313" key="14">
    <source>
        <dbReference type="Proteomes" id="UP001055439"/>
    </source>
</evidence>
<dbReference type="FunFam" id="1.10.10.10:FF:000487">
    <property type="entry name" value="Meiotic recombination protein SPO11-2"/>
    <property type="match status" value="1"/>
</dbReference>